<dbReference type="InterPro" id="IPR009057">
    <property type="entry name" value="Homeodomain-like_sf"/>
</dbReference>
<protein>
    <submittedName>
        <fullName evidence="6">Transcriptional regulator, TetR family</fullName>
    </submittedName>
</protein>
<evidence type="ECO:0000256" key="3">
    <source>
        <dbReference type="ARBA" id="ARBA00023163"/>
    </source>
</evidence>
<accession>A0A1T5IBA2</accession>
<dbReference type="GO" id="GO:0000976">
    <property type="term" value="F:transcription cis-regulatory region binding"/>
    <property type="evidence" value="ECO:0007669"/>
    <property type="project" value="TreeGrafter"/>
</dbReference>
<dbReference type="PANTHER" id="PTHR30055:SF238">
    <property type="entry name" value="MYCOFACTOCIN BIOSYNTHESIS TRANSCRIPTIONAL REGULATOR MFTR-RELATED"/>
    <property type="match status" value="1"/>
</dbReference>
<dbReference type="STRING" id="123320.SAMN06309945_0170"/>
<dbReference type="GO" id="GO:0003700">
    <property type="term" value="F:DNA-binding transcription factor activity"/>
    <property type="evidence" value="ECO:0007669"/>
    <property type="project" value="TreeGrafter"/>
</dbReference>
<dbReference type="InterPro" id="IPR050109">
    <property type="entry name" value="HTH-type_TetR-like_transc_reg"/>
</dbReference>
<dbReference type="Pfam" id="PF00440">
    <property type="entry name" value="TetR_N"/>
    <property type="match status" value="1"/>
</dbReference>
<evidence type="ECO:0000313" key="7">
    <source>
        <dbReference type="Proteomes" id="UP000190857"/>
    </source>
</evidence>
<reference evidence="6 7" key="1">
    <citation type="submission" date="2017-02" db="EMBL/GenBank/DDBJ databases">
        <authorList>
            <person name="Peterson S.W."/>
        </authorList>
    </citation>
    <scope>NUCLEOTIDE SEQUENCE [LARGE SCALE GENOMIC DNA]</scope>
    <source>
        <strain evidence="6 7">VKM Ac-2059</strain>
    </source>
</reference>
<dbReference type="RefSeq" id="WP_159449448.1">
    <property type="nucleotide sequence ID" value="NZ_FUZP01000001.1"/>
</dbReference>
<dbReference type="PROSITE" id="PS50977">
    <property type="entry name" value="HTH_TETR_2"/>
    <property type="match status" value="1"/>
</dbReference>
<dbReference type="AlphaFoldDB" id="A0A1T5IBA2"/>
<name>A0A1T5IBA2_9MICO</name>
<dbReference type="EMBL" id="FUZP01000001">
    <property type="protein sequence ID" value="SKC36252.1"/>
    <property type="molecule type" value="Genomic_DNA"/>
</dbReference>
<evidence type="ECO:0000256" key="1">
    <source>
        <dbReference type="ARBA" id="ARBA00023015"/>
    </source>
</evidence>
<dbReference type="Proteomes" id="UP000190857">
    <property type="component" value="Unassembled WGS sequence"/>
</dbReference>
<feature type="DNA-binding region" description="H-T-H motif" evidence="4">
    <location>
        <begin position="24"/>
        <end position="43"/>
    </location>
</feature>
<dbReference type="SUPFAM" id="SSF46689">
    <property type="entry name" value="Homeodomain-like"/>
    <property type="match status" value="1"/>
</dbReference>
<dbReference type="InterPro" id="IPR001647">
    <property type="entry name" value="HTH_TetR"/>
</dbReference>
<feature type="domain" description="HTH tetR-type" evidence="5">
    <location>
        <begin position="1"/>
        <end position="61"/>
    </location>
</feature>
<proteinExistence type="predicted"/>
<dbReference type="OrthoDB" id="7505659at2"/>
<keyword evidence="7" id="KW-1185">Reference proteome</keyword>
<gene>
    <name evidence="6" type="ORF">SAMN06309945_0170</name>
</gene>
<keyword evidence="1" id="KW-0805">Transcription regulation</keyword>
<dbReference type="PANTHER" id="PTHR30055">
    <property type="entry name" value="HTH-TYPE TRANSCRIPTIONAL REGULATOR RUTR"/>
    <property type="match status" value="1"/>
</dbReference>
<keyword evidence="3" id="KW-0804">Transcription</keyword>
<sequence length="282" mass="29662">MATREEIIRATAELLAASETGEVSTREICERAGIQAPTLYRQFGDKDRLIATVVDEAFSRHLDPKRAPAPDADPVQVVRDDWDAHTAWALEHPVFYRLIFSPFVSGSRAAADAHAFLQRDLERAAAVGLLTVSASVAAQMILSANVGACLMIINRGAEFDDPSLSGRLRDAIHAQVFGDSVFTAPTGANAARTAADTEARLAAVASTLAALLHDDSPAAEDPAPALFAAPTDTDDPAARHARTGSITAAGTGTGKILSTNERALLLDWLERLSSAAPAGTNA</sequence>
<evidence type="ECO:0000313" key="6">
    <source>
        <dbReference type="EMBL" id="SKC36252.1"/>
    </source>
</evidence>
<evidence type="ECO:0000259" key="5">
    <source>
        <dbReference type="PROSITE" id="PS50977"/>
    </source>
</evidence>
<organism evidence="6 7">
    <name type="scientific">Okibacterium fritillariae</name>
    <dbReference type="NCBI Taxonomy" id="123320"/>
    <lineage>
        <taxon>Bacteria</taxon>
        <taxon>Bacillati</taxon>
        <taxon>Actinomycetota</taxon>
        <taxon>Actinomycetes</taxon>
        <taxon>Micrococcales</taxon>
        <taxon>Microbacteriaceae</taxon>
        <taxon>Okibacterium</taxon>
    </lineage>
</organism>
<evidence type="ECO:0000256" key="2">
    <source>
        <dbReference type="ARBA" id="ARBA00023125"/>
    </source>
</evidence>
<keyword evidence="2 4" id="KW-0238">DNA-binding</keyword>
<evidence type="ECO:0000256" key="4">
    <source>
        <dbReference type="PROSITE-ProRule" id="PRU00335"/>
    </source>
</evidence>
<dbReference type="Gene3D" id="1.10.357.10">
    <property type="entry name" value="Tetracycline Repressor, domain 2"/>
    <property type="match status" value="1"/>
</dbReference>